<feature type="signal peptide" evidence="1">
    <location>
        <begin position="1"/>
        <end position="26"/>
    </location>
</feature>
<sequence length="244" mass="25297">MANTPVKLLPPTMAAALAFLSHPAAGQEGGAQSNPILSAPTAKDLSANYPPRALLEDIGGDVLLACRMSRGSDGAGSLTDCDVASESPAGFGFGAAAIRISKKYRFDAASPAIASGEPIKLPVRFGLGAGDRPIALQAPGGPPPEKPAKLRADKYRSRAVLDCLLEPASDHLDCNVVSETPTGLGVGAYALQLGSWYRYSKSLEADRIGAHVRVTFDFNGSAPERPTPGAPQLCPARRDCAVAY</sequence>
<evidence type="ECO:0000256" key="1">
    <source>
        <dbReference type="SAM" id="SignalP"/>
    </source>
</evidence>
<comment type="caution">
    <text evidence="2">The sequence shown here is derived from an EMBL/GenBank/DDBJ whole genome shotgun (WGS) entry which is preliminary data.</text>
</comment>
<organism evidence="2 3">
    <name type="scientific">Sphingomonas sanxanigenens</name>
    <dbReference type="NCBI Taxonomy" id="397260"/>
    <lineage>
        <taxon>Bacteria</taxon>
        <taxon>Pseudomonadati</taxon>
        <taxon>Pseudomonadota</taxon>
        <taxon>Alphaproteobacteria</taxon>
        <taxon>Sphingomonadales</taxon>
        <taxon>Sphingomonadaceae</taxon>
        <taxon>Sphingomonas</taxon>
    </lineage>
</organism>
<reference evidence="2 3" key="1">
    <citation type="submission" date="2017-08" db="EMBL/GenBank/DDBJ databases">
        <title>Infants hospitalized years apart are colonized by the same room-sourced microbial strains.</title>
        <authorList>
            <person name="Brooks B."/>
            <person name="Olm M.R."/>
            <person name="Firek B.A."/>
            <person name="Baker R."/>
            <person name="Thomas B.C."/>
            <person name="Morowitz M.J."/>
            <person name="Banfield J.F."/>
        </authorList>
    </citation>
    <scope>NUCLEOTIDE SEQUENCE [LARGE SCALE GENOMIC DNA]</scope>
    <source>
        <strain evidence="2">S2_018_000_R2_101</strain>
    </source>
</reference>
<feature type="chain" id="PRO_5016030399" evidence="1">
    <location>
        <begin position="27"/>
        <end position="244"/>
    </location>
</feature>
<evidence type="ECO:0000313" key="3">
    <source>
        <dbReference type="Proteomes" id="UP000249066"/>
    </source>
</evidence>
<protein>
    <submittedName>
        <fullName evidence="2">Uncharacterized protein</fullName>
    </submittedName>
</protein>
<dbReference type="Proteomes" id="UP000249066">
    <property type="component" value="Unassembled WGS sequence"/>
</dbReference>
<dbReference type="EMBL" id="QFNN01000060">
    <property type="protein sequence ID" value="PZO89415.1"/>
    <property type="molecule type" value="Genomic_DNA"/>
</dbReference>
<proteinExistence type="predicted"/>
<gene>
    <name evidence="2" type="ORF">DI623_10350</name>
</gene>
<accession>A0A2W5C288</accession>
<dbReference type="Gene3D" id="3.30.1150.10">
    <property type="match status" value="1"/>
</dbReference>
<dbReference type="AlphaFoldDB" id="A0A2W5C288"/>
<evidence type="ECO:0000313" key="2">
    <source>
        <dbReference type="EMBL" id="PZO89415.1"/>
    </source>
</evidence>
<name>A0A2W5C288_9SPHN</name>
<keyword evidence="1" id="KW-0732">Signal</keyword>